<keyword evidence="6" id="KW-1185">Reference proteome</keyword>
<evidence type="ECO:0000256" key="1">
    <source>
        <dbReference type="ARBA" id="ARBA00000085"/>
    </source>
</evidence>
<dbReference type="Gene3D" id="3.30.565.10">
    <property type="entry name" value="Histidine kinase-like ATPase, C-terminal domain"/>
    <property type="match status" value="1"/>
</dbReference>
<evidence type="ECO:0000256" key="2">
    <source>
        <dbReference type="ARBA" id="ARBA00012438"/>
    </source>
</evidence>
<dbReference type="InterPro" id="IPR005467">
    <property type="entry name" value="His_kinase_dom"/>
</dbReference>
<evidence type="ECO:0000313" key="5">
    <source>
        <dbReference type="EMBL" id="MFD0764421.1"/>
    </source>
</evidence>
<dbReference type="CDD" id="cd00082">
    <property type="entry name" value="HisKA"/>
    <property type="match status" value="1"/>
</dbReference>
<comment type="caution">
    <text evidence="5">The sequence shown here is derived from an EMBL/GenBank/DDBJ whole genome shotgun (WGS) entry which is preliminary data.</text>
</comment>
<dbReference type="EC" id="2.7.13.3" evidence="2"/>
<dbReference type="Gene3D" id="1.10.287.130">
    <property type="match status" value="1"/>
</dbReference>
<dbReference type="SMART" id="SM00388">
    <property type="entry name" value="HisKA"/>
    <property type="match status" value="1"/>
</dbReference>
<dbReference type="InterPro" id="IPR003594">
    <property type="entry name" value="HATPase_dom"/>
</dbReference>
<dbReference type="GO" id="GO:0005524">
    <property type="term" value="F:ATP binding"/>
    <property type="evidence" value="ECO:0007669"/>
    <property type="project" value="UniProtKB-KW"/>
</dbReference>
<reference evidence="6" key="1">
    <citation type="journal article" date="2019" name="Int. J. Syst. Evol. Microbiol.">
        <title>The Global Catalogue of Microorganisms (GCM) 10K type strain sequencing project: providing services to taxonomists for standard genome sequencing and annotation.</title>
        <authorList>
            <consortium name="The Broad Institute Genomics Platform"/>
            <consortium name="The Broad Institute Genome Sequencing Center for Infectious Disease"/>
            <person name="Wu L."/>
            <person name="Ma J."/>
        </authorList>
    </citation>
    <scope>NUCLEOTIDE SEQUENCE [LARGE SCALE GENOMIC DNA]</scope>
    <source>
        <strain evidence="6">CCUG 60742</strain>
    </source>
</reference>
<comment type="catalytic activity">
    <reaction evidence="1">
        <text>ATP + protein L-histidine = ADP + protein N-phospho-L-histidine.</text>
        <dbReference type="EC" id="2.7.13.3"/>
    </reaction>
</comment>
<feature type="domain" description="Histidine kinase" evidence="4">
    <location>
        <begin position="182"/>
        <end position="397"/>
    </location>
</feature>
<name>A0ABW2ZE10_9SPHI</name>
<dbReference type="Pfam" id="PF00512">
    <property type="entry name" value="HisKA"/>
    <property type="match status" value="1"/>
</dbReference>
<dbReference type="InterPro" id="IPR036097">
    <property type="entry name" value="HisK_dim/P_sf"/>
</dbReference>
<dbReference type="SMART" id="SM00387">
    <property type="entry name" value="HATPase_c"/>
    <property type="match status" value="1"/>
</dbReference>
<protein>
    <recommendedName>
        <fullName evidence="2">histidine kinase</fullName>
        <ecNumber evidence="2">2.7.13.3</ecNumber>
    </recommendedName>
</protein>
<keyword evidence="5" id="KW-0067">ATP-binding</keyword>
<accession>A0ABW2ZE10</accession>
<dbReference type="SUPFAM" id="SSF55874">
    <property type="entry name" value="ATPase domain of HSP90 chaperone/DNA topoisomerase II/histidine kinase"/>
    <property type="match status" value="1"/>
</dbReference>
<keyword evidence="3" id="KW-0597">Phosphoprotein</keyword>
<dbReference type="InterPro" id="IPR036890">
    <property type="entry name" value="HATPase_C_sf"/>
</dbReference>
<dbReference type="PANTHER" id="PTHR43547">
    <property type="entry name" value="TWO-COMPONENT HISTIDINE KINASE"/>
    <property type="match status" value="1"/>
</dbReference>
<gene>
    <name evidence="5" type="ORF">ACFQZI_06130</name>
</gene>
<evidence type="ECO:0000256" key="3">
    <source>
        <dbReference type="ARBA" id="ARBA00022553"/>
    </source>
</evidence>
<dbReference type="Pfam" id="PF02518">
    <property type="entry name" value="HATPase_c"/>
    <property type="match status" value="1"/>
</dbReference>
<dbReference type="SUPFAM" id="SSF47384">
    <property type="entry name" value="Homodimeric domain of signal transducing histidine kinase"/>
    <property type="match status" value="1"/>
</dbReference>
<sequence>MKEVVNMSLENDMDLVLAHKKSMKVAERLGLTIATQTTFATAVSEISRTVIEYTDNGHLSIGLEQNKTRYALVALVTFKSDATFTTATEGFFYAQKLVPEFELTSTDEATLIEMKIGLPRSLKIDAVKINLLKDFFENEPPISAYEEIKRRNFDLYQIAIEKDEEIKRSKLVDEKKTEFISIASHELKTPMTVLKAYTQMAKATKEPVSDQLRGLLSKIDIQATKLNSLVQQLLDISKIENGSLQYSMQPISLNGFVRDQLAVMQQILPHHILETVLDKDVYVLADALRMEQVFSNVLGNAAKYSKTNTKIEVKTSVDINGQVVVTVTDYGRGMSAEVIASIFKKFYRAKDVVATHSGLGMGLFVSSKIIDDHGGRIWAESEENEWTKFHFSLPVVSAETL</sequence>
<dbReference type="Proteomes" id="UP001597073">
    <property type="component" value="Unassembled WGS sequence"/>
</dbReference>
<organism evidence="5 6">
    <name type="scientific">Mucilaginibacter lutimaris</name>
    <dbReference type="NCBI Taxonomy" id="931629"/>
    <lineage>
        <taxon>Bacteria</taxon>
        <taxon>Pseudomonadati</taxon>
        <taxon>Bacteroidota</taxon>
        <taxon>Sphingobacteriia</taxon>
        <taxon>Sphingobacteriales</taxon>
        <taxon>Sphingobacteriaceae</taxon>
        <taxon>Mucilaginibacter</taxon>
    </lineage>
</organism>
<dbReference type="RefSeq" id="WP_377139806.1">
    <property type="nucleotide sequence ID" value="NZ_JBHTIA010000003.1"/>
</dbReference>
<proteinExistence type="predicted"/>
<dbReference type="PROSITE" id="PS50109">
    <property type="entry name" value="HIS_KIN"/>
    <property type="match status" value="1"/>
</dbReference>
<dbReference type="InterPro" id="IPR004358">
    <property type="entry name" value="Sig_transdc_His_kin-like_C"/>
</dbReference>
<dbReference type="InterPro" id="IPR003661">
    <property type="entry name" value="HisK_dim/P_dom"/>
</dbReference>
<evidence type="ECO:0000259" key="4">
    <source>
        <dbReference type="PROSITE" id="PS50109"/>
    </source>
</evidence>
<evidence type="ECO:0000313" key="6">
    <source>
        <dbReference type="Proteomes" id="UP001597073"/>
    </source>
</evidence>
<dbReference type="EMBL" id="JBHTIA010000003">
    <property type="protein sequence ID" value="MFD0764421.1"/>
    <property type="molecule type" value="Genomic_DNA"/>
</dbReference>
<dbReference type="PRINTS" id="PR00344">
    <property type="entry name" value="BCTRLSENSOR"/>
</dbReference>
<dbReference type="PANTHER" id="PTHR43547:SF2">
    <property type="entry name" value="HYBRID SIGNAL TRANSDUCTION HISTIDINE KINASE C"/>
    <property type="match status" value="1"/>
</dbReference>
<keyword evidence="5" id="KW-0547">Nucleotide-binding</keyword>